<keyword evidence="2" id="KW-0812">Transmembrane</keyword>
<dbReference type="RefSeq" id="WP_264513149.1">
    <property type="nucleotide sequence ID" value="NZ_JAPDDR010000004.1"/>
</dbReference>
<keyword evidence="2" id="KW-0472">Membrane</keyword>
<name>A0ABT3G1E4_9BACT</name>
<sequence>MKHHDAHDEIGALLRGQKPEANAPPGLESRILRDLDRRQRPVPERRWIWFVAPAAIAAVIVLIDNQSPQPAPASKPQVVQQNEPEEETNPATEVNPLKRESLALTRDARRAGRFLIDCLPSASAK</sequence>
<evidence type="ECO:0000256" key="2">
    <source>
        <dbReference type="SAM" id="Phobius"/>
    </source>
</evidence>
<accession>A0ABT3G1E4</accession>
<evidence type="ECO:0000256" key="1">
    <source>
        <dbReference type="SAM" id="MobiDB-lite"/>
    </source>
</evidence>
<keyword evidence="4" id="KW-1185">Reference proteome</keyword>
<reference evidence="3" key="1">
    <citation type="submission" date="2022-10" db="EMBL/GenBank/DDBJ databases">
        <title>Luteolibacter sp. GHJ8, whole genome shotgun sequencing project.</title>
        <authorList>
            <person name="Zhao G."/>
            <person name="Shen L."/>
        </authorList>
    </citation>
    <scope>NUCLEOTIDE SEQUENCE</scope>
    <source>
        <strain evidence="3">GHJ8</strain>
    </source>
</reference>
<feature type="compositionally biased region" description="Basic and acidic residues" evidence="1">
    <location>
        <begin position="1"/>
        <end position="10"/>
    </location>
</feature>
<dbReference type="Proteomes" id="UP001165653">
    <property type="component" value="Unassembled WGS sequence"/>
</dbReference>
<keyword evidence="2" id="KW-1133">Transmembrane helix</keyword>
<comment type="caution">
    <text evidence="3">The sequence shown here is derived from an EMBL/GenBank/DDBJ whole genome shotgun (WGS) entry which is preliminary data.</text>
</comment>
<feature type="transmembrane region" description="Helical" evidence="2">
    <location>
        <begin position="47"/>
        <end position="63"/>
    </location>
</feature>
<organism evidence="3 4">
    <name type="scientific">Luteolibacter rhizosphaerae</name>
    <dbReference type="NCBI Taxonomy" id="2989719"/>
    <lineage>
        <taxon>Bacteria</taxon>
        <taxon>Pseudomonadati</taxon>
        <taxon>Verrucomicrobiota</taxon>
        <taxon>Verrucomicrobiia</taxon>
        <taxon>Verrucomicrobiales</taxon>
        <taxon>Verrucomicrobiaceae</taxon>
        <taxon>Luteolibacter</taxon>
    </lineage>
</organism>
<dbReference type="EMBL" id="JAPDDR010000004">
    <property type="protein sequence ID" value="MCW1913646.1"/>
    <property type="molecule type" value="Genomic_DNA"/>
</dbReference>
<feature type="region of interest" description="Disordered" evidence="1">
    <location>
        <begin position="67"/>
        <end position="101"/>
    </location>
</feature>
<evidence type="ECO:0000313" key="3">
    <source>
        <dbReference type="EMBL" id="MCW1913646.1"/>
    </source>
</evidence>
<feature type="region of interest" description="Disordered" evidence="1">
    <location>
        <begin position="1"/>
        <end position="29"/>
    </location>
</feature>
<protein>
    <submittedName>
        <fullName evidence="3">Uncharacterized protein</fullName>
    </submittedName>
</protein>
<gene>
    <name evidence="3" type="ORF">OJ996_08670</name>
</gene>
<evidence type="ECO:0000313" key="4">
    <source>
        <dbReference type="Proteomes" id="UP001165653"/>
    </source>
</evidence>
<proteinExistence type="predicted"/>
<feature type="compositionally biased region" description="Low complexity" evidence="1">
    <location>
        <begin position="67"/>
        <end position="82"/>
    </location>
</feature>